<feature type="domain" description="Glycoside hydrolase 35 catalytic" evidence="6">
    <location>
        <begin position="47"/>
        <end position="386"/>
    </location>
</feature>
<evidence type="ECO:0000256" key="4">
    <source>
        <dbReference type="RuleBase" id="RU000675"/>
    </source>
</evidence>
<reference evidence="7 8" key="1">
    <citation type="journal article" date="2016" name="Genome Announc.">
        <title>Draft Genome Sequence of Paenibacillus amylolyticus Heshi-A3, Isolated from Fermented Rice Bran in a Japanese Fermented Seafood Dish.</title>
        <authorList>
            <person name="Akuzawa S."/>
            <person name="Nagaoka J."/>
            <person name="Kanekatsu M."/>
            <person name="Kubota E."/>
            <person name="Ohtake R."/>
            <person name="Suzuki T."/>
            <person name="Kanesaki Y."/>
        </authorList>
    </citation>
    <scope>NUCLEOTIDE SEQUENCE [LARGE SCALE GENOMIC DNA]</scope>
    <source>
        <strain evidence="7 8">Heshi-A3</strain>
    </source>
</reference>
<evidence type="ECO:0000256" key="3">
    <source>
        <dbReference type="ARBA" id="ARBA00023295"/>
    </source>
</evidence>
<dbReference type="Pfam" id="PF01301">
    <property type="entry name" value="Glyco_hydro_35"/>
    <property type="match status" value="1"/>
</dbReference>
<dbReference type="InterPro" id="IPR001944">
    <property type="entry name" value="Glycoside_Hdrlase_35"/>
</dbReference>
<gene>
    <name evidence="7" type="ORF">PAHA3_1520</name>
</gene>
<dbReference type="AlphaFoldDB" id="A0A100VKF6"/>
<protein>
    <recommendedName>
        <fullName evidence="4">Beta-galactosidase</fullName>
        <ecNumber evidence="4">3.2.1.23</ecNumber>
    </recommendedName>
</protein>
<evidence type="ECO:0000313" key="8">
    <source>
        <dbReference type="Proteomes" id="UP000069697"/>
    </source>
</evidence>
<evidence type="ECO:0000256" key="5">
    <source>
        <dbReference type="RuleBase" id="RU003679"/>
    </source>
</evidence>
<dbReference type="GO" id="GO:0005975">
    <property type="term" value="P:carbohydrate metabolic process"/>
    <property type="evidence" value="ECO:0007669"/>
    <property type="project" value="InterPro"/>
</dbReference>
<dbReference type="PANTHER" id="PTHR23421">
    <property type="entry name" value="BETA-GALACTOSIDASE RELATED"/>
    <property type="match status" value="1"/>
</dbReference>
<dbReference type="InterPro" id="IPR037110">
    <property type="entry name" value="Betagal_dom2_sf"/>
</dbReference>
<sequence length="779" mass="88298">MNDSVAGSHIHFVLDAEDKDIRAGRMTGSGGKSPRGESYDFTNYYMTRNAKPYIPVVGEFHFSRFAYLQWEEELLKMKAGGVNIIASYVFWNFHEEQEGEFNWSGNLNLRHFVDLCGKHQLPLIVRIGPFCHGEVRNGGMPDWLFSYPFEVRSNDEGYLYYAKRLYREIARQLNGCFHQEGGPVIAVQLENEYMHAGAPMDAWGYTREKYISSGRDGREHLKVLRHIAEEVGMKPMFYTATAWGNAAVPEEGTLPMLAGYAYTPWIPNQPPSREYLFRDLHINPVEEVDYDSLEYPAAYCELAGGMQVSYHARPVVDADSVEAMTIVKLANGSNLVGYYMYHGGTNPIGQKSYMNEQALPKMTYDYQAPLGEFGRIGESYDRIRTLSMFLEAYGELLAPMGSVVPDEQHSIIPENMMDLRWSVRQQAGSGFLFMNNYQDHVALPDRDIQLELHTSKGIAFYPREGTMQLKSGMAAILPFHMNLSGMKIISATVQPLTRFMVNQELTAVFYAHEGMTPEYVMDASSVTNVDMPKGTVSEQGNEVVIHPIAGKDHHLRVTTSDGMVIRIITLTRDEALHAYRFHVGGEERLVISSSHLYVQNEMLICTSVEQPEMEVSFYPAPEQITASEYVVSSQSKQGVFDTYTIQVSPYKPAVEVDYPKEHAATLKLDTIWPEHVDDVWVVIDYEGDVAAAHIHHRMLTDHIHYGHSWMLGLKQSRHLLADHALRLSITPIRRGTTESYVNQAYVERFEGVEIGKFNQIRVIPQYRVGLVLAGVREDA</sequence>
<keyword evidence="3 4" id="KW-0326">Glycosidase</keyword>
<evidence type="ECO:0000256" key="1">
    <source>
        <dbReference type="ARBA" id="ARBA00009809"/>
    </source>
</evidence>
<dbReference type="Proteomes" id="UP000069697">
    <property type="component" value="Unassembled WGS sequence"/>
</dbReference>
<accession>A0A100VKF6</accession>
<evidence type="ECO:0000259" key="6">
    <source>
        <dbReference type="Pfam" id="PF01301"/>
    </source>
</evidence>
<dbReference type="EC" id="3.2.1.23" evidence="4"/>
<dbReference type="InterPro" id="IPR019801">
    <property type="entry name" value="Glyco_hydro_35_CS"/>
</dbReference>
<keyword evidence="2 4" id="KW-0378">Hydrolase</keyword>
<dbReference type="InterPro" id="IPR017853">
    <property type="entry name" value="GH"/>
</dbReference>
<dbReference type="Gene3D" id="3.20.20.80">
    <property type="entry name" value="Glycosidases"/>
    <property type="match status" value="1"/>
</dbReference>
<dbReference type="GO" id="GO:0004565">
    <property type="term" value="F:beta-galactosidase activity"/>
    <property type="evidence" value="ECO:0007669"/>
    <property type="project" value="UniProtKB-EC"/>
</dbReference>
<organism evidence="7 8">
    <name type="scientific">Paenibacillus amylolyticus</name>
    <dbReference type="NCBI Taxonomy" id="1451"/>
    <lineage>
        <taxon>Bacteria</taxon>
        <taxon>Bacillati</taxon>
        <taxon>Bacillota</taxon>
        <taxon>Bacilli</taxon>
        <taxon>Bacillales</taxon>
        <taxon>Paenibacillaceae</taxon>
        <taxon>Paenibacillus</taxon>
    </lineage>
</organism>
<dbReference type="RefSeq" id="WP_062834149.1">
    <property type="nucleotide sequence ID" value="NZ_BCNV01000001.1"/>
</dbReference>
<dbReference type="InterPro" id="IPR031330">
    <property type="entry name" value="Gly_Hdrlase_35_cat"/>
</dbReference>
<name>A0A100VKF6_PAEAM</name>
<comment type="similarity">
    <text evidence="1 5">Belongs to the glycosyl hydrolase 35 family.</text>
</comment>
<evidence type="ECO:0000313" key="7">
    <source>
        <dbReference type="EMBL" id="GAS81446.1"/>
    </source>
</evidence>
<proteinExistence type="inferred from homology"/>
<dbReference type="Gene3D" id="2.102.20.10">
    <property type="entry name" value="Beta-galactosidase, domain 2"/>
    <property type="match status" value="1"/>
</dbReference>
<dbReference type="EMBL" id="BCNV01000001">
    <property type="protein sequence ID" value="GAS81446.1"/>
    <property type="molecule type" value="Genomic_DNA"/>
</dbReference>
<comment type="caution">
    <text evidence="7">The sequence shown here is derived from an EMBL/GenBank/DDBJ whole genome shotgun (WGS) entry which is preliminary data.</text>
</comment>
<reference evidence="8" key="2">
    <citation type="submission" date="2016-01" db="EMBL/GenBank/DDBJ databases">
        <title>Draft Genome Sequence of Paenibacillus amylolyticus Heshi-A3 that Was Isolated from Fermented Rice Bran with Aging Salted Mackerel, Which Was Named Heshiko as Traditional Fermented Seafood in Japan.</title>
        <authorList>
            <person name="Akuzawa S."/>
            <person name="Nakagawa J."/>
            <person name="Kanekatsu T."/>
            <person name="Kubota E."/>
            <person name="Ohtake R."/>
            <person name="Suzuki T."/>
            <person name="Kanesaki Y."/>
        </authorList>
    </citation>
    <scope>NUCLEOTIDE SEQUENCE [LARGE SCALE GENOMIC DNA]</scope>
    <source>
        <strain evidence="8">Heshi-A3</strain>
    </source>
</reference>
<evidence type="ECO:0000256" key="2">
    <source>
        <dbReference type="ARBA" id="ARBA00022801"/>
    </source>
</evidence>
<dbReference type="PRINTS" id="PR00742">
    <property type="entry name" value="GLHYDRLASE35"/>
</dbReference>
<dbReference type="PROSITE" id="PS01182">
    <property type="entry name" value="GLYCOSYL_HYDROL_F35"/>
    <property type="match status" value="1"/>
</dbReference>
<dbReference type="SUPFAM" id="SSF51445">
    <property type="entry name" value="(Trans)glycosidases"/>
    <property type="match status" value="1"/>
</dbReference>
<comment type="catalytic activity">
    <reaction evidence="4">
        <text>Hydrolysis of terminal non-reducing beta-D-galactose residues in beta-D-galactosides.</text>
        <dbReference type="EC" id="3.2.1.23"/>
    </reaction>
</comment>